<proteinExistence type="predicted"/>
<dbReference type="SUPFAM" id="SSF69318">
    <property type="entry name" value="Integrin alpha N-terminal domain"/>
    <property type="match status" value="1"/>
</dbReference>
<dbReference type="Pfam" id="PF18962">
    <property type="entry name" value="Por_Secre_tail"/>
    <property type="match status" value="1"/>
</dbReference>
<protein>
    <recommendedName>
        <fullName evidence="3">Secretion system C-terminal sorting domain-containing protein</fullName>
    </recommendedName>
</protein>
<dbReference type="NCBIfam" id="TIGR04183">
    <property type="entry name" value="Por_Secre_tail"/>
    <property type="match status" value="1"/>
</dbReference>
<feature type="chain" id="PRO_5030786978" description="Secretion system C-terminal sorting domain-containing protein" evidence="2">
    <location>
        <begin position="24"/>
        <end position="770"/>
    </location>
</feature>
<evidence type="ECO:0000313" key="5">
    <source>
        <dbReference type="Proteomes" id="UP000532746"/>
    </source>
</evidence>
<evidence type="ECO:0000256" key="1">
    <source>
        <dbReference type="ARBA" id="ARBA00022729"/>
    </source>
</evidence>
<keyword evidence="5" id="KW-1185">Reference proteome</keyword>
<keyword evidence="1 2" id="KW-0732">Signal</keyword>
<dbReference type="InterPro" id="IPR013517">
    <property type="entry name" value="FG-GAP"/>
</dbReference>
<sequence length="770" mass="82027">MRQYFTASFLAALLGGISFPALAQSSAPFGFEYRDVAKVVHGTNTLRNPWVGGLNSPQFSNIDLNADQEPDLFVFDRAAGRVFTFLSVAAPTGRAWQYAPEYEALFPAGLQSWALLRDYDCDNRPDLFTYANGGNIRVYRHVPDAQGRPGFQLVTSQLTYFDPDPLLGGNINITGGGYNMPDIRDVNGDGRLDIVTYDFASPFPAVNYYRNTATAACGGLQFALGSDQWGRFSACLGPCTSFAFGTEQCQSAPLRPQHTGGYNLTLLDLDGDGDQDVLTGRDNCPELVSLRNDGTAQTASMPRSGLNTAFPAGAAAARVPNFPAAYLADVTFDGRPDVLVAPNLYDNVDTVETRQSVWLYRNTGTGAAPNLVREQTDFLQRDMLEVSEAAAPTFGDVDGDGLLDMLVGGVSRNNAGGFYRAGLTLYRNTGTATQPAFQLVTTDYLGLLSRKYTQLKPVLADLNRDGALDLVYSATRPGATAAQATTHAVYYLLNTAAPGRAAVFGTTPATLATLPASAGNALCFTDVDADGRVDLLLGTNAPDEGGSLRYYRNTGAANLSQAFALQEADFGQLRTATGQRPVNLHPAVADFDGDGRPDLLTADASGQIRFFPDYRGQTGAFQGRTNLFYNALTGQFLAGRLGTAALFHYAPAASDLTADGAPELFLGLEGGGVTSFITRNRLITSQQTAQATLPLQVYPNPAVAAATVEAAQPVRVTLLDLAGRVVRPATPAARQHQLDLTGLAAGIYLVHCQALTGETAVRRLEVAAGR</sequence>
<gene>
    <name evidence="4" type="ORF">HNQ93_000738</name>
</gene>
<reference evidence="4 5" key="1">
    <citation type="submission" date="2020-08" db="EMBL/GenBank/DDBJ databases">
        <title>Genomic Encyclopedia of Type Strains, Phase IV (KMG-IV): sequencing the most valuable type-strain genomes for metagenomic binning, comparative biology and taxonomic classification.</title>
        <authorList>
            <person name="Goeker M."/>
        </authorList>
    </citation>
    <scope>NUCLEOTIDE SEQUENCE [LARGE SCALE GENOMIC DNA]</scope>
    <source>
        <strain evidence="4 5">DSM 26718</strain>
    </source>
</reference>
<dbReference type="Gene3D" id="2.130.10.130">
    <property type="entry name" value="Integrin alpha, N-terminal"/>
    <property type="match status" value="2"/>
</dbReference>
<feature type="domain" description="Secretion system C-terminal sorting" evidence="3">
    <location>
        <begin position="697"/>
        <end position="760"/>
    </location>
</feature>
<name>A0A7W9WAG9_9BACT</name>
<dbReference type="InterPro" id="IPR026444">
    <property type="entry name" value="Secre_tail"/>
</dbReference>
<comment type="caution">
    <text evidence="4">The sequence shown here is derived from an EMBL/GenBank/DDBJ whole genome shotgun (WGS) entry which is preliminary data.</text>
</comment>
<evidence type="ECO:0000259" key="3">
    <source>
        <dbReference type="Pfam" id="PF18962"/>
    </source>
</evidence>
<dbReference type="InterPro" id="IPR028994">
    <property type="entry name" value="Integrin_alpha_N"/>
</dbReference>
<feature type="signal peptide" evidence="2">
    <location>
        <begin position="1"/>
        <end position="23"/>
    </location>
</feature>
<dbReference type="PANTHER" id="PTHR44103">
    <property type="entry name" value="PROPROTEIN CONVERTASE P"/>
    <property type="match status" value="1"/>
</dbReference>
<dbReference type="AlphaFoldDB" id="A0A7W9WAG9"/>
<dbReference type="PANTHER" id="PTHR44103:SF1">
    <property type="entry name" value="PROPROTEIN CONVERTASE P"/>
    <property type="match status" value="1"/>
</dbReference>
<dbReference type="RefSeq" id="WP_183401906.1">
    <property type="nucleotide sequence ID" value="NZ_JACHGG010000001.1"/>
</dbReference>
<evidence type="ECO:0000256" key="2">
    <source>
        <dbReference type="SAM" id="SignalP"/>
    </source>
</evidence>
<accession>A0A7W9WAG9</accession>
<dbReference type="Proteomes" id="UP000532746">
    <property type="component" value="Unassembled WGS sequence"/>
</dbReference>
<dbReference type="Pfam" id="PF13517">
    <property type="entry name" value="FG-GAP_3"/>
    <property type="match status" value="3"/>
</dbReference>
<evidence type="ECO:0000313" key="4">
    <source>
        <dbReference type="EMBL" id="MBB6057908.1"/>
    </source>
</evidence>
<organism evidence="4 5">
    <name type="scientific">Hymenobacter luteus</name>
    <dbReference type="NCBI Taxonomy" id="1411122"/>
    <lineage>
        <taxon>Bacteria</taxon>
        <taxon>Pseudomonadati</taxon>
        <taxon>Bacteroidota</taxon>
        <taxon>Cytophagia</taxon>
        <taxon>Cytophagales</taxon>
        <taxon>Hymenobacteraceae</taxon>
        <taxon>Hymenobacter</taxon>
    </lineage>
</organism>
<dbReference type="EMBL" id="JACHGG010000001">
    <property type="protein sequence ID" value="MBB6057908.1"/>
    <property type="molecule type" value="Genomic_DNA"/>
</dbReference>